<accession>A0A4R3XRG3</accession>
<comment type="caution">
    <text evidence="3">The sequence shown here is derived from an EMBL/GenBank/DDBJ whole genome shotgun (WGS) entry which is preliminary data.</text>
</comment>
<dbReference type="Pfam" id="PF07589">
    <property type="entry name" value="PEP-CTERM"/>
    <property type="match status" value="1"/>
</dbReference>
<sequence length="200" mass="21597">MKTSKQIALTCALLFATSLSVVSAHAELITNGDFETGDFTGWSQAGDTNWTGVIDSNPLSGNYTAVLGAYNKTGGGSLSQTFATLVGSTYSLTYWLANDEWLGNSAPNHFSSQIGNTTLFSQFDMPVQDYTQYTYSFVATSLATALKFEFGNDPAYFYLDKVSVNQVSAVPEPATTWLLAAGLLGLLSMTRRRLSLPSFK</sequence>
<proteinExistence type="predicted"/>
<keyword evidence="4" id="KW-1185">Reference proteome</keyword>
<dbReference type="Proteomes" id="UP000295367">
    <property type="component" value="Unassembled WGS sequence"/>
</dbReference>
<dbReference type="InterPro" id="IPR013424">
    <property type="entry name" value="Ice-binding_C"/>
</dbReference>
<reference evidence="3 4" key="1">
    <citation type="submission" date="2019-03" db="EMBL/GenBank/DDBJ databases">
        <title>Genomic Encyclopedia of Type Strains, Phase IV (KMG-IV): sequencing the most valuable type-strain genomes for metagenomic binning, comparative biology and taxonomic classification.</title>
        <authorList>
            <person name="Goeker M."/>
        </authorList>
    </citation>
    <scope>NUCLEOTIDE SEQUENCE [LARGE SCALE GENOMIC DNA]</scope>
    <source>
        <strain evidence="3 4">DSM 100309</strain>
    </source>
</reference>
<dbReference type="RefSeq" id="WP_132920968.1">
    <property type="nucleotide sequence ID" value="NZ_BHVT01000036.1"/>
</dbReference>
<evidence type="ECO:0000313" key="4">
    <source>
        <dbReference type="Proteomes" id="UP000295367"/>
    </source>
</evidence>
<dbReference type="NCBIfam" id="TIGR02595">
    <property type="entry name" value="PEP_CTERM"/>
    <property type="match status" value="1"/>
</dbReference>
<dbReference type="InterPro" id="IPR008979">
    <property type="entry name" value="Galactose-bd-like_sf"/>
</dbReference>
<feature type="signal peptide" evidence="1">
    <location>
        <begin position="1"/>
        <end position="26"/>
    </location>
</feature>
<dbReference type="AlphaFoldDB" id="A0A4R3XRG3"/>
<evidence type="ECO:0000313" key="3">
    <source>
        <dbReference type="EMBL" id="TCV80120.1"/>
    </source>
</evidence>
<feature type="chain" id="PRO_5020948810" evidence="1">
    <location>
        <begin position="27"/>
        <end position="200"/>
    </location>
</feature>
<dbReference type="OrthoDB" id="8772239at2"/>
<dbReference type="Gene3D" id="2.60.120.260">
    <property type="entry name" value="Galactose-binding domain-like"/>
    <property type="match status" value="1"/>
</dbReference>
<dbReference type="EMBL" id="SMCO01000030">
    <property type="protein sequence ID" value="TCV80120.1"/>
    <property type="molecule type" value="Genomic_DNA"/>
</dbReference>
<gene>
    <name evidence="3" type="ORF">EDC63_13033</name>
</gene>
<feature type="domain" description="Ice-binding protein C-terminal" evidence="2">
    <location>
        <begin position="169"/>
        <end position="192"/>
    </location>
</feature>
<protein>
    <submittedName>
        <fullName evidence="3">Putative secreted protein with PEP-CTERM sorting signal</fullName>
    </submittedName>
</protein>
<name>A0A4R3XRG3_9PROT</name>
<evidence type="ECO:0000259" key="2">
    <source>
        <dbReference type="Pfam" id="PF07589"/>
    </source>
</evidence>
<organism evidence="3 4">
    <name type="scientific">Sulfurirhabdus autotrophica</name>
    <dbReference type="NCBI Taxonomy" id="1706046"/>
    <lineage>
        <taxon>Bacteria</taxon>
        <taxon>Pseudomonadati</taxon>
        <taxon>Pseudomonadota</taxon>
        <taxon>Betaproteobacteria</taxon>
        <taxon>Nitrosomonadales</taxon>
        <taxon>Sulfuricellaceae</taxon>
        <taxon>Sulfurirhabdus</taxon>
    </lineage>
</organism>
<evidence type="ECO:0000256" key="1">
    <source>
        <dbReference type="SAM" id="SignalP"/>
    </source>
</evidence>
<keyword evidence="1" id="KW-0732">Signal</keyword>
<dbReference type="SUPFAM" id="SSF49785">
    <property type="entry name" value="Galactose-binding domain-like"/>
    <property type="match status" value="1"/>
</dbReference>